<evidence type="ECO:0000256" key="2">
    <source>
        <dbReference type="ARBA" id="ARBA00022448"/>
    </source>
</evidence>
<dbReference type="GO" id="GO:0005546">
    <property type="term" value="F:phosphatidylinositol-4,5-bisphosphate binding"/>
    <property type="evidence" value="ECO:0007669"/>
    <property type="project" value="InterPro"/>
</dbReference>
<comment type="function">
    <text evidence="3">Component of the exocyst complex.</text>
</comment>
<dbReference type="PANTHER" id="PTHR12542:SF137">
    <property type="entry name" value="EXOCYST SUBUNIT EXO70 FAMILY PROTEIN"/>
    <property type="match status" value="1"/>
</dbReference>
<dbReference type="OrthoDB" id="696543at2759"/>
<evidence type="ECO:0000256" key="3">
    <source>
        <dbReference type="RuleBase" id="RU365026"/>
    </source>
</evidence>
<dbReference type="PANTHER" id="PTHR12542">
    <property type="entry name" value="EXOCYST COMPLEX PROTEIN EXO70"/>
    <property type="match status" value="1"/>
</dbReference>
<dbReference type="GO" id="GO:0006887">
    <property type="term" value="P:exocytosis"/>
    <property type="evidence" value="ECO:0007669"/>
    <property type="project" value="UniProtKB-KW"/>
</dbReference>
<gene>
    <name evidence="5" type="ORF">EJB05_46180</name>
</gene>
<sequence length="451" mass="50957">MAGTDTWIYGEAAIGSSSYSISSSSGTFSTAYTSASDSHMSPIDQAAMHLDVVSLEEVRDNKGYVKDLAKEFFAASGSINGAGKIRVLERWLTQLGVGWVLRVADEAGLGQSPPDAARLWSWALSEMNRFIKLVFHDTSCASLSIIWEEESAVMESKTQQVGSITEQVEFARFIQEAMVRMTSFIDFIIAAVNPICGLPGLYEKLDALLHVHDAVSNAVADLSCYALAGSTEFDRILSEMVSLLLQKEGETGEAIWRIMEEFWTRILQYVEGDNVFWRHPQGSSSIHYVILSLTSYIRLLYAHHRLVDQIVSEAASLGNYVTRIANNDPFATLTMEMTLLIQEKLAQKSLLFPTQSFRFLFLVNNSYFIWKELHELRKSNPLCKFESEFMRTYTTQKLWKVPDPTLRARLRNVIVERVAADYRKYLEVNSVSTPRITPQELEEMLQDLFEG</sequence>
<dbReference type="GO" id="GO:0000145">
    <property type="term" value="C:exocyst"/>
    <property type="evidence" value="ECO:0007669"/>
    <property type="project" value="InterPro"/>
</dbReference>
<dbReference type="Proteomes" id="UP000324897">
    <property type="component" value="Chromosome 3"/>
</dbReference>
<dbReference type="EMBL" id="RWGY01000039">
    <property type="protein sequence ID" value="TVU12529.1"/>
    <property type="molecule type" value="Genomic_DNA"/>
</dbReference>
<comment type="similarity">
    <text evidence="1 3">Belongs to the EXO70 family.</text>
</comment>
<name>A0A5J9TMA2_9POAL</name>
<dbReference type="InterPro" id="IPR016159">
    <property type="entry name" value="Cullin_repeat-like_dom_sf"/>
</dbReference>
<proteinExistence type="inferred from homology"/>
<dbReference type="Gene3D" id="1.20.1280.170">
    <property type="entry name" value="Exocyst complex component Exo70"/>
    <property type="match status" value="2"/>
</dbReference>
<dbReference type="Gramene" id="TVU12529">
    <property type="protein sequence ID" value="TVU12529"/>
    <property type="gene ID" value="EJB05_46180"/>
</dbReference>
<feature type="domain" description="Exocyst complex subunit Exo70 C-terminal" evidence="4">
    <location>
        <begin position="165"/>
        <end position="374"/>
    </location>
</feature>
<feature type="domain" description="Exocyst complex subunit Exo70 C-terminal" evidence="4">
    <location>
        <begin position="383"/>
        <end position="447"/>
    </location>
</feature>
<evidence type="ECO:0000256" key="1">
    <source>
        <dbReference type="ARBA" id="ARBA00006756"/>
    </source>
</evidence>
<dbReference type="InterPro" id="IPR004140">
    <property type="entry name" value="Exo70"/>
</dbReference>
<dbReference type="Pfam" id="PF03081">
    <property type="entry name" value="Exo70_C"/>
    <property type="match status" value="2"/>
</dbReference>
<protein>
    <recommendedName>
        <fullName evidence="3">Exocyst subunit Exo70 family protein</fullName>
    </recommendedName>
</protein>
<comment type="caution">
    <text evidence="5">The sequence shown here is derived from an EMBL/GenBank/DDBJ whole genome shotgun (WGS) entry which is preliminary data.</text>
</comment>
<evidence type="ECO:0000313" key="5">
    <source>
        <dbReference type="EMBL" id="TVU12529.1"/>
    </source>
</evidence>
<organism evidence="5 6">
    <name type="scientific">Eragrostis curvula</name>
    <name type="common">weeping love grass</name>
    <dbReference type="NCBI Taxonomy" id="38414"/>
    <lineage>
        <taxon>Eukaryota</taxon>
        <taxon>Viridiplantae</taxon>
        <taxon>Streptophyta</taxon>
        <taxon>Embryophyta</taxon>
        <taxon>Tracheophyta</taxon>
        <taxon>Spermatophyta</taxon>
        <taxon>Magnoliopsida</taxon>
        <taxon>Liliopsida</taxon>
        <taxon>Poales</taxon>
        <taxon>Poaceae</taxon>
        <taxon>PACMAD clade</taxon>
        <taxon>Chloridoideae</taxon>
        <taxon>Eragrostideae</taxon>
        <taxon>Eragrostidinae</taxon>
        <taxon>Eragrostis</taxon>
    </lineage>
</organism>
<accession>A0A5J9TMA2</accession>
<evidence type="ECO:0000313" key="6">
    <source>
        <dbReference type="Proteomes" id="UP000324897"/>
    </source>
</evidence>
<keyword evidence="6" id="KW-1185">Reference proteome</keyword>
<dbReference type="SUPFAM" id="SSF74788">
    <property type="entry name" value="Cullin repeat-like"/>
    <property type="match status" value="1"/>
</dbReference>
<reference evidence="5 6" key="1">
    <citation type="journal article" date="2019" name="Sci. Rep.">
        <title>A high-quality genome of Eragrostis curvula grass provides insights into Poaceae evolution and supports new strategies to enhance forage quality.</title>
        <authorList>
            <person name="Carballo J."/>
            <person name="Santos B.A.C.M."/>
            <person name="Zappacosta D."/>
            <person name="Garbus I."/>
            <person name="Selva J.P."/>
            <person name="Gallo C.A."/>
            <person name="Diaz A."/>
            <person name="Albertini E."/>
            <person name="Caccamo M."/>
            <person name="Echenique V."/>
        </authorList>
    </citation>
    <scope>NUCLEOTIDE SEQUENCE [LARGE SCALE GENOMIC DNA]</scope>
    <source>
        <strain evidence="6">cv. Victoria</strain>
        <tissue evidence="5">Leaf</tissue>
    </source>
</reference>
<dbReference type="AlphaFoldDB" id="A0A5J9TMA2"/>
<keyword evidence="3" id="KW-0268">Exocytosis</keyword>
<feature type="non-terminal residue" evidence="5">
    <location>
        <position position="1"/>
    </location>
</feature>
<keyword evidence="3" id="KW-0653">Protein transport</keyword>
<dbReference type="InterPro" id="IPR046364">
    <property type="entry name" value="Exo70_C"/>
</dbReference>
<dbReference type="GO" id="GO:0015031">
    <property type="term" value="P:protein transport"/>
    <property type="evidence" value="ECO:0007669"/>
    <property type="project" value="UniProtKB-KW"/>
</dbReference>
<keyword evidence="2 3" id="KW-0813">Transport</keyword>
<evidence type="ECO:0000259" key="4">
    <source>
        <dbReference type="Pfam" id="PF03081"/>
    </source>
</evidence>